<dbReference type="Pfam" id="PF18932">
    <property type="entry name" value="DUF5681"/>
    <property type="match status" value="1"/>
</dbReference>
<evidence type="ECO:0000313" key="3">
    <source>
        <dbReference type="EMBL" id="KKM80597.1"/>
    </source>
</evidence>
<comment type="caution">
    <text evidence="3">The sequence shown here is derived from an EMBL/GenBank/DDBJ whole genome shotgun (WGS) entry which is preliminary data.</text>
</comment>
<proteinExistence type="predicted"/>
<accession>A0A0F9NGR5</accession>
<sequence>MAKKPEKQDGSRATQFKPGVSGNPGGQSKGPTIPKLLREITSKKVSLKDKRTKMQAILERAVKQAMAGHKEAREFVASRMEGKAIERIAQEIQLTDFTGGNAEEYVRSKLSNGD</sequence>
<feature type="domain" description="DUF5681" evidence="2">
    <location>
        <begin position="13"/>
        <end position="83"/>
    </location>
</feature>
<evidence type="ECO:0000256" key="1">
    <source>
        <dbReference type="SAM" id="MobiDB-lite"/>
    </source>
</evidence>
<reference evidence="3" key="1">
    <citation type="journal article" date="2015" name="Nature">
        <title>Complex archaea that bridge the gap between prokaryotes and eukaryotes.</title>
        <authorList>
            <person name="Spang A."/>
            <person name="Saw J.H."/>
            <person name="Jorgensen S.L."/>
            <person name="Zaremba-Niedzwiedzka K."/>
            <person name="Martijn J."/>
            <person name="Lind A.E."/>
            <person name="van Eijk R."/>
            <person name="Schleper C."/>
            <person name="Guy L."/>
            <person name="Ettema T.J."/>
        </authorList>
    </citation>
    <scope>NUCLEOTIDE SEQUENCE</scope>
</reference>
<gene>
    <name evidence="3" type="ORF">LCGC14_1338200</name>
</gene>
<feature type="region of interest" description="Disordered" evidence="1">
    <location>
        <begin position="1"/>
        <end position="34"/>
    </location>
</feature>
<dbReference type="InterPro" id="IPR043736">
    <property type="entry name" value="DUF5681"/>
</dbReference>
<name>A0A0F9NGR5_9ZZZZ</name>
<dbReference type="AlphaFoldDB" id="A0A0F9NGR5"/>
<protein>
    <recommendedName>
        <fullName evidence="2">DUF5681 domain-containing protein</fullName>
    </recommendedName>
</protein>
<feature type="compositionally biased region" description="Basic and acidic residues" evidence="1">
    <location>
        <begin position="1"/>
        <end position="10"/>
    </location>
</feature>
<dbReference type="EMBL" id="LAZR01008155">
    <property type="protein sequence ID" value="KKM80597.1"/>
    <property type="molecule type" value="Genomic_DNA"/>
</dbReference>
<organism evidence="3">
    <name type="scientific">marine sediment metagenome</name>
    <dbReference type="NCBI Taxonomy" id="412755"/>
    <lineage>
        <taxon>unclassified sequences</taxon>
        <taxon>metagenomes</taxon>
        <taxon>ecological metagenomes</taxon>
    </lineage>
</organism>
<evidence type="ECO:0000259" key="2">
    <source>
        <dbReference type="Pfam" id="PF18932"/>
    </source>
</evidence>